<proteinExistence type="inferred from homology"/>
<keyword evidence="3 5" id="KW-0012">Acyltransferase</keyword>
<reference evidence="5 6" key="1">
    <citation type="journal article" date="2013" name="Curr. Biol.">
        <title>Shared signatures of parasitism and phylogenomics unite Cryptomycota and microsporidia.</title>
        <authorList>
            <person name="James T.Y."/>
            <person name="Pelin A."/>
            <person name="Bonen L."/>
            <person name="Ahrendt S."/>
            <person name="Sain D."/>
            <person name="Corradi N."/>
            <person name="Stajich J.E."/>
        </authorList>
    </citation>
    <scope>NUCLEOTIDE SEQUENCE [LARGE SCALE GENOMIC DNA]</scope>
    <source>
        <strain evidence="5 6">CSF55</strain>
    </source>
</reference>
<protein>
    <submittedName>
        <fullName evidence="5">Acyltransferase ChoActase/COT/CPT domain-containing protein</fullName>
    </submittedName>
</protein>
<name>A0A075B4Z0_ROZAC</name>
<dbReference type="SUPFAM" id="SSF52777">
    <property type="entry name" value="CoA-dependent acyltransferases"/>
    <property type="match status" value="1"/>
</dbReference>
<dbReference type="InterPro" id="IPR000542">
    <property type="entry name" value="Carn_acyl_trans"/>
</dbReference>
<organism evidence="5 6">
    <name type="scientific">Rozella allomycis (strain CSF55)</name>
    <dbReference type="NCBI Taxonomy" id="988480"/>
    <lineage>
        <taxon>Eukaryota</taxon>
        <taxon>Fungi</taxon>
        <taxon>Fungi incertae sedis</taxon>
        <taxon>Cryptomycota</taxon>
        <taxon>Cryptomycota incertae sedis</taxon>
        <taxon>Rozella</taxon>
    </lineage>
</organism>
<dbReference type="InterPro" id="IPR039551">
    <property type="entry name" value="Cho/carn_acyl_trans"/>
</dbReference>
<dbReference type="GO" id="GO:0005739">
    <property type="term" value="C:mitochondrion"/>
    <property type="evidence" value="ECO:0007669"/>
    <property type="project" value="TreeGrafter"/>
</dbReference>
<dbReference type="Gene3D" id="3.30.559.10">
    <property type="entry name" value="Chloramphenicol acetyltransferase-like domain"/>
    <property type="match status" value="1"/>
</dbReference>
<dbReference type="PANTHER" id="PTHR22589">
    <property type="entry name" value="CARNITINE O-ACYLTRANSFERASE"/>
    <property type="match status" value="1"/>
</dbReference>
<dbReference type="OMA" id="WNEYAYL"/>
<dbReference type="GO" id="GO:0005777">
    <property type="term" value="C:peroxisome"/>
    <property type="evidence" value="ECO:0007669"/>
    <property type="project" value="TreeGrafter"/>
</dbReference>
<evidence type="ECO:0000313" key="5">
    <source>
        <dbReference type="EMBL" id="EPZ36771.1"/>
    </source>
</evidence>
<dbReference type="STRING" id="988480.A0A075B4Z0"/>
<dbReference type="HOGENOM" id="CLU_140522_0_0_1"/>
<dbReference type="Gene3D" id="3.30.559.70">
    <property type="entry name" value="Choline/Carnitine o-acyltransferase, domain 2"/>
    <property type="match status" value="1"/>
</dbReference>
<dbReference type="Proteomes" id="UP000030755">
    <property type="component" value="Unassembled WGS sequence"/>
</dbReference>
<dbReference type="OrthoDB" id="240216at2759"/>
<evidence type="ECO:0000256" key="3">
    <source>
        <dbReference type="ARBA" id="ARBA00023315"/>
    </source>
</evidence>
<keyword evidence="2 5" id="KW-0808">Transferase</keyword>
<dbReference type="Pfam" id="PF00755">
    <property type="entry name" value="Carn_acyltransf"/>
    <property type="match status" value="1"/>
</dbReference>
<dbReference type="GO" id="GO:0004092">
    <property type="term" value="F:carnitine O-acetyltransferase activity"/>
    <property type="evidence" value="ECO:0007669"/>
    <property type="project" value="TreeGrafter"/>
</dbReference>
<accession>A0A075B4Z0</accession>
<keyword evidence="6" id="KW-1185">Reference proteome</keyword>
<dbReference type="InterPro" id="IPR023213">
    <property type="entry name" value="CAT-like_dom_sf"/>
</dbReference>
<dbReference type="InterPro" id="IPR042231">
    <property type="entry name" value="Cho/carn_acyl_trans_2"/>
</dbReference>
<evidence type="ECO:0000259" key="4">
    <source>
        <dbReference type="Pfam" id="PF00755"/>
    </source>
</evidence>
<sequence length="159" mass="18542">MPFATRKYSLIPLNAKSINENYMDAVPSGQLWAHQASLPKLPVPTLEETCSKYLQTLKPLLNDVEYEQNRRAVEEFLAPNGVGRVLQERLVEKAKNAKTSWLINWWNEYAYLAYRDPVVIYVSYFFQFVDDHRPQFRTQTGRAASLIQGAMEFRRLLLK</sequence>
<dbReference type="GO" id="GO:0009437">
    <property type="term" value="P:carnitine metabolic process"/>
    <property type="evidence" value="ECO:0007669"/>
    <property type="project" value="TreeGrafter"/>
</dbReference>
<comment type="similarity">
    <text evidence="1">Belongs to the carnitine/choline acetyltransferase family.</text>
</comment>
<evidence type="ECO:0000313" key="6">
    <source>
        <dbReference type="Proteomes" id="UP000030755"/>
    </source>
</evidence>
<evidence type="ECO:0000256" key="1">
    <source>
        <dbReference type="ARBA" id="ARBA00005232"/>
    </source>
</evidence>
<evidence type="ECO:0000256" key="2">
    <source>
        <dbReference type="ARBA" id="ARBA00022679"/>
    </source>
</evidence>
<dbReference type="AlphaFoldDB" id="A0A075B4Z0"/>
<dbReference type="EMBL" id="KE560448">
    <property type="protein sequence ID" value="EPZ36771.1"/>
    <property type="molecule type" value="Genomic_DNA"/>
</dbReference>
<feature type="domain" description="Choline/carnitine acyltransferase" evidence="4">
    <location>
        <begin position="41"/>
        <end position="157"/>
    </location>
</feature>
<dbReference type="PANTHER" id="PTHR22589:SF103">
    <property type="entry name" value="CARNITINE O-ACETYL-TRANSFERASE, ISOFORM A-RELATED"/>
    <property type="match status" value="1"/>
</dbReference>
<gene>
    <name evidence="5" type="ORF">O9G_006010</name>
</gene>